<dbReference type="EMBL" id="JAJSOW010000104">
    <property type="protein sequence ID" value="KAI9170044.1"/>
    <property type="molecule type" value="Genomic_DNA"/>
</dbReference>
<accession>A0AAD5IT64</accession>
<name>A0AAD5IT64_ACENE</name>
<organism evidence="2 3">
    <name type="scientific">Acer negundo</name>
    <name type="common">Box elder</name>
    <dbReference type="NCBI Taxonomy" id="4023"/>
    <lineage>
        <taxon>Eukaryota</taxon>
        <taxon>Viridiplantae</taxon>
        <taxon>Streptophyta</taxon>
        <taxon>Embryophyta</taxon>
        <taxon>Tracheophyta</taxon>
        <taxon>Spermatophyta</taxon>
        <taxon>Magnoliopsida</taxon>
        <taxon>eudicotyledons</taxon>
        <taxon>Gunneridae</taxon>
        <taxon>Pentapetalae</taxon>
        <taxon>rosids</taxon>
        <taxon>malvids</taxon>
        <taxon>Sapindales</taxon>
        <taxon>Sapindaceae</taxon>
        <taxon>Hippocastanoideae</taxon>
        <taxon>Acereae</taxon>
        <taxon>Acer</taxon>
    </lineage>
</organism>
<evidence type="ECO:0000313" key="3">
    <source>
        <dbReference type="Proteomes" id="UP001064489"/>
    </source>
</evidence>
<dbReference type="InterPro" id="IPR044730">
    <property type="entry name" value="RNase_H-like_dom_plant"/>
</dbReference>
<dbReference type="InterPro" id="IPR012337">
    <property type="entry name" value="RNaseH-like_sf"/>
</dbReference>
<reference evidence="2" key="1">
    <citation type="journal article" date="2022" name="Plant J.">
        <title>Strategies of tolerance reflected in two North American maple genomes.</title>
        <authorList>
            <person name="McEvoy S.L."/>
            <person name="Sezen U.U."/>
            <person name="Trouern-Trend A."/>
            <person name="McMahon S.M."/>
            <person name="Schaberg P.G."/>
            <person name="Yang J."/>
            <person name="Wegrzyn J.L."/>
            <person name="Swenson N.G."/>
        </authorList>
    </citation>
    <scope>NUCLEOTIDE SEQUENCE</scope>
    <source>
        <strain evidence="2">91603</strain>
    </source>
</reference>
<protein>
    <recommendedName>
        <fullName evidence="1">RNase H type-1 domain-containing protein</fullName>
    </recommendedName>
</protein>
<evidence type="ECO:0000259" key="1">
    <source>
        <dbReference type="Pfam" id="PF13456"/>
    </source>
</evidence>
<proteinExistence type="predicted"/>
<dbReference type="GO" id="GO:0003676">
    <property type="term" value="F:nucleic acid binding"/>
    <property type="evidence" value="ECO:0007669"/>
    <property type="project" value="InterPro"/>
</dbReference>
<comment type="caution">
    <text evidence="2">The sequence shown here is derived from an EMBL/GenBank/DDBJ whole genome shotgun (WGS) entry which is preliminary data.</text>
</comment>
<dbReference type="Proteomes" id="UP001064489">
    <property type="component" value="Chromosome 7"/>
</dbReference>
<dbReference type="CDD" id="cd06222">
    <property type="entry name" value="RNase_H_like"/>
    <property type="match status" value="1"/>
</dbReference>
<dbReference type="InterPro" id="IPR036397">
    <property type="entry name" value="RNaseH_sf"/>
</dbReference>
<dbReference type="GO" id="GO:0004523">
    <property type="term" value="F:RNA-DNA hybrid ribonuclease activity"/>
    <property type="evidence" value="ECO:0007669"/>
    <property type="project" value="InterPro"/>
</dbReference>
<dbReference type="SUPFAM" id="SSF53098">
    <property type="entry name" value="Ribonuclease H-like"/>
    <property type="match status" value="1"/>
</dbReference>
<dbReference type="AlphaFoldDB" id="A0AAD5IT64"/>
<dbReference type="Pfam" id="PF13456">
    <property type="entry name" value="RVT_3"/>
    <property type="match status" value="1"/>
</dbReference>
<reference evidence="2" key="2">
    <citation type="submission" date="2023-02" db="EMBL/GenBank/DDBJ databases">
        <authorList>
            <person name="Swenson N.G."/>
            <person name="Wegrzyn J.L."/>
            <person name="Mcevoy S.L."/>
        </authorList>
    </citation>
    <scope>NUCLEOTIDE SEQUENCE</scope>
    <source>
        <strain evidence="2">91603</strain>
        <tissue evidence="2">Leaf</tissue>
    </source>
</reference>
<dbReference type="InterPro" id="IPR053151">
    <property type="entry name" value="RNase_H-like"/>
</dbReference>
<keyword evidence="3" id="KW-1185">Reference proteome</keyword>
<evidence type="ECO:0000313" key="2">
    <source>
        <dbReference type="EMBL" id="KAI9170044.1"/>
    </source>
</evidence>
<dbReference type="InterPro" id="IPR002156">
    <property type="entry name" value="RNaseH_domain"/>
</dbReference>
<dbReference type="PANTHER" id="PTHR47723">
    <property type="entry name" value="OS05G0353850 PROTEIN"/>
    <property type="match status" value="1"/>
</dbReference>
<sequence length="529" mass="59876">MVLLLSDFRTCGAHMLVFLTCVEEAWNKSDSATLLWKLAISLKRTKLALRAWNKNTFGRVELWEHREATRLNQIAKKTWLLEGDQNTRFFHSVINQRRKQGFISHIVLSNERVLENAEAVHQGATNYFHDFLIGRTGVETADLSSLINPTISEDENKMLCIVPSEEEVKDAISSIPKHISPSPDGFDDILIFVNGGKRSIRRLVEILGVYESWSRQVISKEMSALFPSKHISSSRTCSLLRLTGFREGKFPVTYLGAPLMSGRLTTRIIDPFVEQVRNKVASFGGTFCADRLTELVGEEATLDILHNSRAGKSGPDLFVWTPSNDGRFSTSSAWEVVRKKVDERVQARRVALTLACDCCVRKSGESLDHILCIGETATKLPWKSGSSGGGGVIRDDVDTVWVGYSAHFGHGTNNGTELRAITEGFMLCRRLNLFNVIIESDSKVVVDWLRAGKCTLWYLWHYWDDLLKPLERVNFMVVHHFREANQATDFLAWQGELSWNLTYEGYQNLPRFSKGVFHIDKLGFPCLRT</sequence>
<dbReference type="PANTHER" id="PTHR47723:SF19">
    <property type="entry name" value="POLYNUCLEOTIDYL TRANSFERASE, RIBONUCLEASE H-LIKE SUPERFAMILY PROTEIN"/>
    <property type="match status" value="1"/>
</dbReference>
<gene>
    <name evidence="2" type="ORF">LWI28_021597</name>
</gene>
<feature type="domain" description="RNase H type-1" evidence="1">
    <location>
        <begin position="383"/>
        <end position="492"/>
    </location>
</feature>
<dbReference type="Gene3D" id="3.30.420.10">
    <property type="entry name" value="Ribonuclease H-like superfamily/Ribonuclease H"/>
    <property type="match status" value="1"/>
</dbReference>